<dbReference type="CDD" id="cd00082">
    <property type="entry name" value="HisKA"/>
    <property type="match status" value="1"/>
</dbReference>
<dbReference type="EC" id="2.7.13.3" evidence="3"/>
<gene>
    <name evidence="14" type="ORF">GCM10009760_55650</name>
</gene>
<dbReference type="InterPro" id="IPR036890">
    <property type="entry name" value="HATPase_C_sf"/>
</dbReference>
<dbReference type="InterPro" id="IPR036097">
    <property type="entry name" value="HisK_dim/P_sf"/>
</dbReference>
<comment type="subcellular location">
    <subcellularLocation>
        <location evidence="2">Cell membrane</location>
    </subcellularLocation>
</comment>
<dbReference type="EMBL" id="BAAANT010000047">
    <property type="protein sequence ID" value="GAA2155579.1"/>
    <property type="molecule type" value="Genomic_DNA"/>
</dbReference>
<evidence type="ECO:0000256" key="4">
    <source>
        <dbReference type="ARBA" id="ARBA00022553"/>
    </source>
</evidence>
<evidence type="ECO:0000256" key="5">
    <source>
        <dbReference type="ARBA" id="ARBA00022679"/>
    </source>
</evidence>
<evidence type="ECO:0000256" key="7">
    <source>
        <dbReference type="ARBA" id="ARBA00022777"/>
    </source>
</evidence>
<dbReference type="Pfam" id="PF00512">
    <property type="entry name" value="HisKA"/>
    <property type="match status" value="1"/>
</dbReference>
<keyword evidence="7" id="KW-0418">Kinase</keyword>
<feature type="signal peptide" evidence="11">
    <location>
        <begin position="1"/>
        <end position="42"/>
    </location>
</feature>
<dbReference type="RefSeq" id="WP_344468731.1">
    <property type="nucleotide sequence ID" value="NZ_BAAANT010000047.1"/>
</dbReference>
<comment type="catalytic activity">
    <reaction evidence="1">
        <text>ATP + protein L-histidine = ADP + protein N-phospho-L-histidine.</text>
        <dbReference type="EC" id="2.7.13.3"/>
    </reaction>
</comment>
<evidence type="ECO:0000259" key="13">
    <source>
        <dbReference type="PROSITE" id="PS50885"/>
    </source>
</evidence>
<dbReference type="PANTHER" id="PTHR45436">
    <property type="entry name" value="SENSOR HISTIDINE KINASE YKOH"/>
    <property type="match status" value="1"/>
</dbReference>
<dbReference type="PANTHER" id="PTHR45436:SF5">
    <property type="entry name" value="SENSOR HISTIDINE KINASE TRCS"/>
    <property type="match status" value="1"/>
</dbReference>
<protein>
    <recommendedName>
        <fullName evidence="3">histidine kinase</fullName>
        <ecNumber evidence="3">2.7.13.3</ecNumber>
    </recommendedName>
</protein>
<dbReference type="SMART" id="SM00387">
    <property type="entry name" value="HATPase_c"/>
    <property type="match status" value="1"/>
</dbReference>
<dbReference type="InterPro" id="IPR003660">
    <property type="entry name" value="HAMP_dom"/>
</dbReference>
<dbReference type="Proteomes" id="UP001422759">
    <property type="component" value="Unassembled WGS sequence"/>
</dbReference>
<keyword evidence="15" id="KW-1185">Reference proteome</keyword>
<dbReference type="Pfam" id="PF02518">
    <property type="entry name" value="HATPase_c"/>
    <property type="match status" value="1"/>
</dbReference>
<dbReference type="InterPro" id="IPR050428">
    <property type="entry name" value="TCS_sensor_his_kinase"/>
</dbReference>
<keyword evidence="6" id="KW-0812">Transmembrane</keyword>
<evidence type="ECO:0000256" key="3">
    <source>
        <dbReference type="ARBA" id="ARBA00012438"/>
    </source>
</evidence>
<dbReference type="PROSITE" id="PS50109">
    <property type="entry name" value="HIS_KIN"/>
    <property type="match status" value="1"/>
</dbReference>
<keyword evidence="9" id="KW-0902">Two-component regulatory system</keyword>
<dbReference type="Gene3D" id="3.30.565.10">
    <property type="entry name" value="Histidine kinase-like ATPase, C-terminal domain"/>
    <property type="match status" value="1"/>
</dbReference>
<dbReference type="PRINTS" id="PR00344">
    <property type="entry name" value="BCTRLSENSOR"/>
</dbReference>
<dbReference type="InterPro" id="IPR005467">
    <property type="entry name" value="His_kinase_dom"/>
</dbReference>
<evidence type="ECO:0000313" key="14">
    <source>
        <dbReference type="EMBL" id="GAA2155579.1"/>
    </source>
</evidence>
<evidence type="ECO:0000256" key="2">
    <source>
        <dbReference type="ARBA" id="ARBA00004236"/>
    </source>
</evidence>
<sequence>MRADRLRPLSRLRLWRRLAVRTRAALASAAAAALVCSQASHAASLYVHDKVLAMSVNQAHQEGRSIALALTLHLPAPPTTTISYVMVDQRGEWFNARNLFGLYELDTHSDRFTELPPAPADATGAWTDPTYIARFPGDPVPDGPTPEGPNLHGYRSLAGHTITFCRWAVGPFTTAQLKMYTGRDGLPPQTLAVYMLIDPTDADVASTGVNLVLDGYFTPLATLFVALVAWSVTGLALRPVEAIRRRMVRIGDGATDERVPVPPARDGIRRLAETTNTTLDKLERALLEQRRLVADASHELRSPLAALRSSLEVPLAHPHRVTSWPDVVTDALSSTRRLQSLAEDLLLLARAEEGEHGTTQTDTVDLSDLVAEQIAERTHGGGVPRFRAPQLEPAVVHGREVLVGRIIRNLLDNAARYAADEVLVRVRIEAGWAVLTVDDDGPGIAPADRERVFDRFVRLDPARTRSEGGAGLGLALVRTISRSLGGTAAAIEPGPGGGARLLVRLPTARHPDRSGPGATTR</sequence>
<keyword evidence="10" id="KW-0472">Membrane</keyword>
<keyword evidence="11" id="KW-0732">Signal</keyword>
<feature type="domain" description="Histidine kinase" evidence="12">
    <location>
        <begin position="295"/>
        <end position="509"/>
    </location>
</feature>
<dbReference type="SMART" id="SM00388">
    <property type="entry name" value="HisKA"/>
    <property type="match status" value="1"/>
</dbReference>
<keyword evidence="5" id="KW-0808">Transferase</keyword>
<organism evidence="14 15">
    <name type="scientific">Kitasatospora kazusensis</name>
    <dbReference type="NCBI Taxonomy" id="407974"/>
    <lineage>
        <taxon>Bacteria</taxon>
        <taxon>Bacillati</taxon>
        <taxon>Actinomycetota</taxon>
        <taxon>Actinomycetes</taxon>
        <taxon>Kitasatosporales</taxon>
        <taxon>Streptomycetaceae</taxon>
        <taxon>Kitasatospora</taxon>
    </lineage>
</organism>
<keyword evidence="4" id="KW-0597">Phosphoprotein</keyword>
<evidence type="ECO:0000256" key="6">
    <source>
        <dbReference type="ARBA" id="ARBA00022692"/>
    </source>
</evidence>
<dbReference type="InterPro" id="IPR004358">
    <property type="entry name" value="Sig_transdc_His_kin-like_C"/>
</dbReference>
<feature type="chain" id="PRO_5046808892" description="histidine kinase" evidence="11">
    <location>
        <begin position="43"/>
        <end position="521"/>
    </location>
</feature>
<reference evidence="15" key="1">
    <citation type="journal article" date="2019" name="Int. J. Syst. Evol. Microbiol.">
        <title>The Global Catalogue of Microorganisms (GCM) 10K type strain sequencing project: providing services to taxonomists for standard genome sequencing and annotation.</title>
        <authorList>
            <consortium name="The Broad Institute Genomics Platform"/>
            <consortium name="The Broad Institute Genome Sequencing Center for Infectious Disease"/>
            <person name="Wu L."/>
            <person name="Ma J."/>
        </authorList>
    </citation>
    <scope>NUCLEOTIDE SEQUENCE [LARGE SCALE GENOMIC DNA]</scope>
    <source>
        <strain evidence="15">JCM 14560</strain>
    </source>
</reference>
<accession>A0ABP5M034</accession>
<feature type="domain" description="HAMP" evidence="13">
    <location>
        <begin position="234"/>
        <end position="287"/>
    </location>
</feature>
<dbReference type="SUPFAM" id="SSF55874">
    <property type="entry name" value="ATPase domain of HSP90 chaperone/DNA topoisomerase II/histidine kinase"/>
    <property type="match status" value="1"/>
</dbReference>
<comment type="caution">
    <text evidence="14">The sequence shown here is derived from an EMBL/GenBank/DDBJ whole genome shotgun (WGS) entry which is preliminary data.</text>
</comment>
<proteinExistence type="predicted"/>
<evidence type="ECO:0000256" key="8">
    <source>
        <dbReference type="ARBA" id="ARBA00022989"/>
    </source>
</evidence>
<keyword evidence="8" id="KW-1133">Transmembrane helix</keyword>
<dbReference type="SUPFAM" id="SSF47384">
    <property type="entry name" value="Homodimeric domain of signal transducing histidine kinase"/>
    <property type="match status" value="1"/>
</dbReference>
<dbReference type="InterPro" id="IPR003594">
    <property type="entry name" value="HATPase_dom"/>
</dbReference>
<dbReference type="PROSITE" id="PS50885">
    <property type="entry name" value="HAMP"/>
    <property type="match status" value="1"/>
</dbReference>
<dbReference type="CDD" id="cd06225">
    <property type="entry name" value="HAMP"/>
    <property type="match status" value="1"/>
</dbReference>
<evidence type="ECO:0000256" key="9">
    <source>
        <dbReference type="ARBA" id="ARBA00023012"/>
    </source>
</evidence>
<evidence type="ECO:0000313" key="15">
    <source>
        <dbReference type="Proteomes" id="UP001422759"/>
    </source>
</evidence>
<dbReference type="InterPro" id="IPR003661">
    <property type="entry name" value="HisK_dim/P_dom"/>
</dbReference>
<evidence type="ECO:0000256" key="1">
    <source>
        <dbReference type="ARBA" id="ARBA00000085"/>
    </source>
</evidence>
<dbReference type="Gene3D" id="1.10.287.130">
    <property type="match status" value="1"/>
</dbReference>
<dbReference type="SMART" id="SM00304">
    <property type="entry name" value="HAMP"/>
    <property type="match status" value="1"/>
</dbReference>
<name>A0ABP5M034_9ACTN</name>
<evidence type="ECO:0000256" key="10">
    <source>
        <dbReference type="ARBA" id="ARBA00023136"/>
    </source>
</evidence>
<evidence type="ECO:0000256" key="11">
    <source>
        <dbReference type="SAM" id="SignalP"/>
    </source>
</evidence>
<evidence type="ECO:0000259" key="12">
    <source>
        <dbReference type="PROSITE" id="PS50109"/>
    </source>
</evidence>